<organism evidence="2 3">
    <name type="scientific">Polyplax serrata</name>
    <name type="common">Common mouse louse</name>
    <dbReference type="NCBI Taxonomy" id="468196"/>
    <lineage>
        <taxon>Eukaryota</taxon>
        <taxon>Metazoa</taxon>
        <taxon>Ecdysozoa</taxon>
        <taxon>Arthropoda</taxon>
        <taxon>Hexapoda</taxon>
        <taxon>Insecta</taxon>
        <taxon>Pterygota</taxon>
        <taxon>Neoptera</taxon>
        <taxon>Paraneoptera</taxon>
        <taxon>Psocodea</taxon>
        <taxon>Troctomorpha</taxon>
        <taxon>Phthiraptera</taxon>
        <taxon>Anoplura</taxon>
        <taxon>Polyplacidae</taxon>
        <taxon>Polyplax</taxon>
    </lineage>
</organism>
<keyword evidence="1" id="KW-0472">Membrane</keyword>
<reference evidence="2 3" key="1">
    <citation type="submission" date="2023-09" db="EMBL/GenBank/DDBJ databases">
        <title>Genomes of two closely related lineages of the louse Polyplax serrata with different host specificities.</title>
        <authorList>
            <person name="Martinu J."/>
            <person name="Tarabai H."/>
            <person name="Stefka J."/>
            <person name="Hypsa V."/>
        </authorList>
    </citation>
    <scope>NUCLEOTIDE SEQUENCE [LARGE SCALE GENOMIC DNA]</scope>
    <source>
        <strain evidence="2">98ZLc_SE</strain>
    </source>
</reference>
<dbReference type="EMBL" id="JAWJWF010000046">
    <property type="protein sequence ID" value="KAK6623840.1"/>
    <property type="molecule type" value="Genomic_DNA"/>
</dbReference>
<evidence type="ECO:0000256" key="1">
    <source>
        <dbReference type="SAM" id="Phobius"/>
    </source>
</evidence>
<evidence type="ECO:0000313" key="2">
    <source>
        <dbReference type="EMBL" id="KAK6623840.1"/>
    </source>
</evidence>
<evidence type="ECO:0000313" key="3">
    <source>
        <dbReference type="Proteomes" id="UP001359485"/>
    </source>
</evidence>
<keyword evidence="3" id="KW-1185">Reference proteome</keyword>
<proteinExistence type="predicted"/>
<gene>
    <name evidence="2" type="ORF">RUM44_010696</name>
</gene>
<dbReference type="Proteomes" id="UP001359485">
    <property type="component" value="Unassembled WGS sequence"/>
</dbReference>
<accession>A0ABR1AMX7</accession>
<feature type="transmembrane region" description="Helical" evidence="1">
    <location>
        <begin position="41"/>
        <end position="63"/>
    </location>
</feature>
<name>A0ABR1AMX7_POLSC</name>
<protein>
    <submittedName>
        <fullName evidence="2">Uncharacterized protein</fullName>
    </submittedName>
</protein>
<comment type="caution">
    <text evidence="2">The sequence shown here is derived from an EMBL/GenBank/DDBJ whole genome shotgun (WGS) entry which is preliminary data.</text>
</comment>
<keyword evidence="1" id="KW-1133">Transmembrane helix</keyword>
<sequence>MRMCECGSNHIKYNFRCKKRRHVSLLGLRFNCSLEYTIIHFWLYMIFLGILLAFVLKGIGCFLKKRLAKKNNCAKAQDACKKDPDPCSTVSCQLNSPADCESDDTLE</sequence>
<keyword evidence="1" id="KW-0812">Transmembrane</keyword>